<keyword evidence="1" id="KW-0812">Transmembrane</keyword>
<keyword evidence="1" id="KW-0472">Membrane</keyword>
<name>A0A7C8Z9W3_OPUST</name>
<organism evidence="2">
    <name type="scientific">Opuntia streptacantha</name>
    <name type="common">Prickly pear cactus</name>
    <name type="synonym">Opuntia cardona</name>
    <dbReference type="NCBI Taxonomy" id="393608"/>
    <lineage>
        <taxon>Eukaryota</taxon>
        <taxon>Viridiplantae</taxon>
        <taxon>Streptophyta</taxon>
        <taxon>Embryophyta</taxon>
        <taxon>Tracheophyta</taxon>
        <taxon>Spermatophyta</taxon>
        <taxon>Magnoliopsida</taxon>
        <taxon>eudicotyledons</taxon>
        <taxon>Gunneridae</taxon>
        <taxon>Pentapetalae</taxon>
        <taxon>Caryophyllales</taxon>
        <taxon>Cactineae</taxon>
        <taxon>Cactaceae</taxon>
        <taxon>Opuntioideae</taxon>
        <taxon>Opuntia</taxon>
    </lineage>
</organism>
<reference evidence="2" key="1">
    <citation type="journal article" date="2013" name="J. Plant Res.">
        <title>Effect of fungi and light on seed germination of three Opuntia species from semiarid lands of central Mexico.</title>
        <authorList>
            <person name="Delgado-Sanchez P."/>
            <person name="Jimenez-Bremont J.F."/>
            <person name="Guerrero-Gonzalez Mde L."/>
            <person name="Flores J."/>
        </authorList>
    </citation>
    <scope>NUCLEOTIDE SEQUENCE</scope>
    <source>
        <tissue evidence="2">Cladode</tissue>
    </source>
</reference>
<protein>
    <submittedName>
        <fullName evidence="2">Uncharacterized protein</fullName>
    </submittedName>
</protein>
<sequence>MQFAPFICSFSLFSFLWRVDRISSRRTASAGLWSSTLEPLRHLLRTALWVLLSDRMNCHKIRIDSSMISTSFTLVMAFLLLTHCLSFFFSFKLSSRITGTCRRFRRTQRVLT</sequence>
<keyword evidence="1" id="KW-1133">Transmembrane helix</keyword>
<evidence type="ECO:0000256" key="1">
    <source>
        <dbReference type="SAM" id="Phobius"/>
    </source>
</evidence>
<dbReference type="EMBL" id="GISG01102133">
    <property type="protein sequence ID" value="MBA4636890.1"/>
    <property type="molecule type" value="Transcribed_RNA"/>
</dbReference>
<reference evidence="2" key="2">
    <citation type="submission" date="2020-07" db="EMBL/GenBank/DDBJ databases">
        <authorList>
            <person name="Vera ALvarez R."/>
            <person name="Arias-Moreno D.M."/>
            <person name="Jimenez-Jacinto V."/>
            <person name="Jimenez-Bremont J.F."/>
            <person name="Swaminathan K."/>
            <person name="Moose S.P."/>
            <person name="Guerrero-Gonzalez M.L."/>
            <person name="Marino-Ramirez L."/>
            <person name="Landsman D."/>
            <person name="Rodriguez-Kessler M."/>
            <person name="Delgado-Sanchez P."/>
        </authorList>
    </citation>
    <scope>NUCLEOTIDE SEQUENCE</scope>
    <source>
        <tissue evidence="2">Cladode</tissue>
    </source>
</reference>
<proteinExistence type="predicted"/>
<dbReference type="AlphaFoldDB" id="A0A7C8Z9W3"/>
<feature type="transmembrane region" description="Helical" evidence="1">
    <location>
        <begin position="72"/>
        <end position="93"/>
    </location>
</feature>
<accession>A0A7C8Z9W3</accession>
<dbReference type="EMBL" id="GISG01102134">
    <property type="protein sequence ID" value="MBA4636891.1"/>
    <property type="molecule type" value="Transcribed_RNA"/>
</dbReference>
<evidence type="ECO:0000313" key="2">
    <source>
        <dbReference type="EMBL" id="MBA4636890.1"/>
    </source>
</evidence>